<keyword evidence="5" id="KW-1185">Reference proteome</keyword>
<dbReference type="EMBL" id="LQIR01000001">
    <property type="protein sequence ID" value="KUI21248.1"/>
    <property type="molecule type" value="Genomic_DNA"/>
</dbReference>
<accession>A0A101AE91</accession>
<dbReference type="GO" id="GO:0005576">
    <property type="term" value="C:extracellular region"/>
    <property type="evidence" value="ECO:0007669"/>
    <property type="project" value="UniProtKB-SubCell"/>
</dbReference>
<dbReference type="PANTHER" id="PTHR34216:SF3">
    <property type="entry name" value="POLY-BETA-1,6-N-ACETYL-D-GLUCOSAMINE N-DEACETYLASE"/>
    <property type="match status" value="1"/>
</dbReference>
<dbReference type="AlphaFoldDB" id="A0A101AE91"/>
<organism evidence="4 5">
    <name type="scientific">Mycobacterium lehmannii</name>
    <dbReference type="NCBI Taxonomy" id="2048550"/>
    <lineage>
        <taxon>Bacteria</taxon>
        <taxon>Bacillati</taxon>
        <taxon>Actinomycetota</taxon>
        <taxon>Actinomycetes</taxon>
        <taxon>Mycobacteriales</taxon>
        <taxon>Mycobacteriaceae</taxon>
        <taxon>Mycobacterium</taxon>
    </lineage>
</organism>
<feature type="domain" description="NodB homology" evidence="3">
    <location>
        <begin position="86"/>
        <end position="330"/>
    </location>
</feature>
<dbReference type="InterPro" id="IPR011330">
    <property type="entry name" value="Glyco_hydro/deAcase_b/a-brl"/>
</dbReference>
<comment type="caution">
    <text evidence="4">The sequence shown here is derived from an EMBL/GenBank/DDBJ whole genome shotgun (WGS) entry which is preliminary data.</text>
</comment>
<dbReference type="Pfam" id="PF01522">
    <property type="entry name" value="Polysacc_deac_1"/>
    <property type="match status" value="2"/>
</dbReference>
<dbReference type="CDD" id="cd10918">
    <property type="entry name" value="CE4_NodB_like_5s_6s"/>
    <property type="match status" value="1"/>
</dbReference>
<dbReference type="Proteomes" id="UP000053707">
    <property type="component" value="Unassembled WGS sequence"/>
</dbReference>
<dbReference type="RefSeq" id="WP_064394042.1">
    <property type="nucleotide sequence ID" value="NZ_LQIR01000001.1"/>
</dbReference>
<reference evidence="4 5" key="1">
    <citation type="submission" date="2016-01" db="EMBL/GenBank/DDBJ databases">
        <authorList>
            <consortium name="TB Trials Study Group"/>
            <person name="Sutton G."/>
            <person name="Brinkac L."/>
            <person name="Sanka R."/>
            <person name="Adams M."/>
            <person name="Lau E.L."/>
            <person name="Macaden R."/>
            <person name="Grewal H.M.S."/>
        </authorList>
    </citation>
    <scope>NUCLEOTIDE SEQUENCE [LARGE SCALE GENOMIC DNA]</scope>
    <source>
        <strain evidence="4 5">IS-1744</strain>
    </source>
</reference>
<dbReference type="PROSITE" id="PS51677">
    <property type="entry name" value="NODB"/>
    <property type="match status" value="1"/>
</dbReference>
<evidence type="ECO:0000256" key="1">
    <source>
        <dbReference type="ARBA" id="ARBA00004613"/>
    </source>
</evidence>
<dbReference type="InterPro" id="IPR002509">
    <property type="entry name" value="NODB_dom"/>
</dbReference>
<keyword evidence="2" id="KW-0732">Signal</keyword>
<dbReference type="PANTHER" id="PTHR34216">
    <property type="match status" value="1"/>
</dbReference>
<dbReference type="SUPFAM" id="SSF88713">
    <property type="entry name" value="Glycoside hydrolase/deacetylase"/>
    <property type="match status" value="1"/>
</dbReference>
<proteinExistence type="predicted"/>
<dbReference type="InterPro" id="IPR051398">
    <property type="entry name" value="Polysacch_Deacetylase"/>
</dbReference>
<comment type="subcellular location">
    <subcellularLocation>
        <location evidence="1">Secreted</location>
    </subcellularLocation>
</comment>
<name>A0A101AE91_9MYCO</name>
<dbReference type="GO" id="GO:0005975">
    <property type="term" value="P:carbohydrate metabolic process"/>
    <property type="evidence" value="ECO:0007669"/>
    <property type="project" value="InterPro"/>
</dbReference>
<evidence type="ECO:0000313" key="5">
    <source>
        <dbReference type="Proteomes" id="UP000053707"/>
    </source>
</evidence>
<evidence type="ECO:0000313" key="4">
    <source>
        <dbReference type="EMBL" id="KUI21248.1"/>
    </source>
</evidence>
<dbReference type="Gene3D" id="3.20.20.370">
    <property type="entry name" value="Glycoside hydrolase/deacetylase"/>
    <property type="match status" value="1"/>
</dbReference>
<gene>
    <name evidence="4" type="ORF">AU192_12550</name>
</gene>
<dbReference type="GO" id="GO:0016810">
    <property type="term" value="F:hydrolase activity, acting on carbon-nitrogen (but not peptide) bonds"/>
    <property type="evidence" value="ECO:0007669"/>
    <property type="project" value="InterPro"/>
</dbReference>
<protein>
    <submittedName>
        <fullName evidence="4">Polysaccharide deacetylase</fullName>
    </submittedName>
</protein>
<sequence>MTLAKEAVARLLCATGVPAIARRHRRGQLAILMYHGVEPTTLIPPCWHVLDATAFRRQLEYVRQVYRVLPLEEALEQLETGTLPDRAATLTFDDGTRNLATQAAPILRSLGLPAAVFLATGPMGTCETLWPDRLWLAFARTEHTEVDLTTLGLGAHPLGSAARRGKVYAAAVNRLKALPDNQRIERTEWLIGTLGQQADNDPGPFEMLSWSQARALAADGRITLYPHTVTHPILARCPDEKVQREIDDSCDALQEETGRAPRVFAYPNGRVQDFDDRAKQALRRRGVRWALSTVEGFADRDSDPLALPRLGIGSDLSFARFRLLTSGALT</sequence>
<evidence type="ECO:0000259" key="3">
    <source>
        <dbReference type="PROSITE" id="PS51677"/>
    </source>
</evidence>
<evidence type="ECO:0000256" key="2">
    <source>
        <dbReference type="ARBA" id="ARBA00022729"/>
    </source>
</evidence>